<dbReference type="PANTHER" id="PTHR33978">
    <property type="entry name" value="SERINE/THREONINE-KINASE"/>
    <property type="match status" value="1"/>
</dbReference>
<proteinExistence type="predicted"/>
<dbReference type="OrthoDB" id="690771at2759"/>
<dbReference type="AlphaFoldDB" id="A0A833VH54"/>
<protein>
    <submittedName>
        <fullName evidence="1">Uncharacterized protein</fullName>
    </submittedName>
</protein>
<accession>A0A833VH54</accession>
<evidence type="ECO:0000313" key="2">
    <source>
        <dbReference type="Proteomes" id="UP000623129"/>
    </source>
</evidence>
<name>A0A833VH54_9POAL</name>
<dbReference type="Proteomes" id="UP000623129">
    <property type="component" value="Unassembled WGS sequence"/>
</dbReference>
<reference evidence="1" key="1">
    <citation type="submission" date="2020-01" db="EMBL/GenBank/DDBJ databases">
        <title>Genome sequence of Kobresia littledalei, the first chromosome-level genome in the family Cyperaceae.</title>
        <authorList>
            <person name="Qu G."/>
        </authorList>
    </citation>
    <scope>NUCLEOTIDE SEQUENCE</scope>
    <source>
        <strain evidence="1">C.B.Clarke</strain>
        <tissue evidence="1">Leaf</tissue>
    </source>
</reference>
<sequence length="105" mass="12385">MKEPQNEVRKVIRVPVWDCGSRLYDSYELVTFSHLLDRHVTLLPFLMNPSKQLDCTRFCETDEAARNRRQMKKVVMGRRIKKEKVKRKSKVIMSSVVKAIACWSD</sequence>
<keyword evidence="2" id="KW-1185">Reference proteome</keyword>
<dbReference type="EMBL" id="SWLB01000003">
    <property type="protein sequence ID" value="KAF3340107.1"/>
    <property type="molecule type" value="Genomic_DNA"/>
</dbReference>
<organism evidence="1 2">
    <name type="scientific">Carex littledalei</name>
    <dbReference type="NCBI Taxonomy" id="544730"/>
    <lineage>
        <taxon>Eukaryota</taxon>
        <taxon>Viridiplantae</taxon>
        <taxon>Streptophyta</taxon>
        <taxon>Embryophyta</taxon>
        <taxon>Tracheophyta</taxon>
        <taxon>Spermatophyta</taxon>
        <taxon>Magnoliopsida</taxon>
        <taxon>Liliopsida</taxon>
        <taxon>Poales</taxon>
        <taxon>Cyperaceae</taxon>
        <taxon>Cyperoideae</taxon>
        <taxon>Cariceae</taxon>
        <taxon>Carex</taxon>
        <taxon>Carex subgen. Euthyceras</taxon>
    </lineage>
</organism>
<gene>
    <name evidence="1" type="ORF">FCM35_KLT15878</name>
</gene>
<comment type="caution">
    <text evidence="1">The sequence shown here is derived from an EMBL/GenBank/DDBJ whole genome shotgun (WGS) entry which is preliminary data.</text>
</comment>
<dbReference type="PANTHER" id="PTHR33978:SF18">
    <property type="entry name" value="OS01G0656300 PROTEIN"/>
    <property type="match status" value="1"/>
</dbReference>
<evidence type="ECO:0000313" key="1">
    <source>
        <dbReference type="EMBL" id="KAF3340107.1"/>
    </source>
</evidence>